<keyword evidence="1" id="KW-0560">Oxidoreductase</keyword>
<evidence type="ECO:0000313" key="4">
    <source>
        <dbReference type="EMBL" id="MBA5777218.1"/>
    </source>
</evidence>
<keyword evidence="2" id="KW-1133">Transmembrane helix</keyword>
<gene>
    <name evidence="4" type="ORF">H2509_08770</name>
</gene>
<protein>
    <submittedName>
        <fullName evidence="4">FAD-dependent oxidoreductase</fullName>
    </submittedName>
</protein>
<accession>A0A839ADV6</accession>
<evidence type="ECO:0000256" key="2">
    <source>
        <dbReference type="SAM" id="Phobius"/>
    </source>
</evidence>
<keyword evidence="2" id="KW-0812">Transmembrane</keyword>
<evidence type="ECO:0000313" key="5">
    <source>
        <dbReference type="Proteomes" id="UP000541109"/>
    </source>
</evidence>
<dbReference type="RefSeq" id="WP_182164402.1">
    <property type="nucleotide sequence ID" value="NZ_JACFXV010000048.1"/>
</dbReference>
<keyword evidence="5" id="KW-1185">Reference proteome</keyword>
<dbReference type="Gene3D" id="3.50.50.60">
    <property type="entry name" value="FAD/NAD(P)-binding domain"/>
    <property type="match status" value="2"/>
</dbReference>
<dbReference type="PANTHER" id="PTHR13847:SF289">
    <property type="entry name" value="GLYCINE OXIDASE"/>
    <property type="match status" value="1"/>
</dbReference>
<dbReference type="AlphaFoldDB" id="A0A839ADV6"/>
<dbReference type="GO" id="GO:0016491">
    <property type="term" value="F:oxidoreductase activity"/>
    <property type="evidence" value="ECO:0007669"/>
    <property type="project" value="UniProtKB-KW"/>
</dbReference>
<dbReference type="Gene3D" id="3.30.9.10">
    <property type="entry name" value="D-Amino Acid Oxidase, subunit A, domain 2"/>
    <property type="match status" value="1"/>
</dbReference>
<evidence type="ECO:0000259" key="3">
    <source>
        <dbReference type="Pfam" id="PF01266"/>
    </source>
</evidence>
<keyword evidence="2" id="KW-0472">Membrane</keyword>
<proteinExistence type="predicted"/>
<feature type="domain" description="FAD dependent oxidoreductase" evidence="3">
    <location>
        <begin position="6"/>
        <end position="394"/>
    </location>
</feature>
<dbReference type="GO" id="GO:0005737">
    <property type="term" value="C:cytoplasm"/>
    <property type="evidence" value="ECO:0007669"/>
    <property type="project" value="TreeGrafter"/>
</dbReference>
<dbReference type="PANTHER" id="PTHR13847">
    <property type="entry name" value="SARCOSINE DEHYDROGENASE-RELATED"/>
    <property type="match status" value="1"/>
</dbReference>
<dbReference type="SUPFAM" id="SSF51905">
    <property type="entry name" value="FAD/NAD(P)-binding domain"/>
    <property type="match status" value="1"/>
</dbReference>
<dbReference type="SUPFAM" id="SSF54373">
    <property type="entry name" value="FAD-linked reductases, C-terminal domain"/>
    <property type="match status" value="1"/>
</dbReference>
<organism evidence="4 5">
    <name type="scientific">Stappia albiluteola</name>
    <dbReference type="NCBI Taxonomy" id="2758565"/>
    <lineage>
        <taxon>Bacteria</taxon>
        <taxon>Pseudomonadati</taxon>
        <taxon>Pseudomonadota</taxon>
        <taxon>Alphaproteobacteria</taxon>
        <taxon>Hyphomicrobiales</taxon>
        <taxon>Stappiaceae</taxon>
        <taxon>Stappia</taxon>
    </lineage>
</organism>
<feature type="transmembrane region" description="Helical" evidence="2">
    <location>
        <begin position="6"/>
        <end position="23"/>
    </location>
</feature>
<dbReference type="InterPro" id="IPR006076">
    <property type="entry name" value="FAD-dep_OxRdtase"/>
</dbReference>
<dbReference type="Proteomes" id="UP000541109">
    <property type="component" value="Unassembled WGS sequence"/>
</dbReference>
<name>A0A839ADV6_9HYPH</name>
<evidence type="ECO:0000256" key="1">
    <source>
        <dbReference type="ARBA" id="ARBA00023002"/>
    </source>
</evidence>
<dbReference type="InterPro" id="IPR036188">
    <property type="entry name" value="FAD/NAD-bd_sf"/>
</dbReference>
<reference evidence="4 5" key="1">
    <citation type="submission" date="2020-07" db="EMBL/GenBank/DDBJ databases">
        <title>Stappia sp., F7233, whole genome shotgun sequencing project.</title>
        <authorList>
            <person name="Jiang S."/>
            <person name="Liu Z.W."/>
            <person name="Du Z.J."/>
        </authorList>
    </citation>
    <scope>NUCLEOTIDE SEQUENCE [LARGE SCALE GENOMIC DNA]</scope>
    <source>
        <strain evidence="4 5">F7233</strain>
    </source>
</reference>
<dbReference type="Pfam" id="PF01266">
    <property type="entry name" value="DAO"/>
    <property type="match status" value="1"/>
</dbReference>
<dbReference type="EMBL" id="JACFXV010000048">
    <property type="protein sequence ID" value="MBA5777218.1"/>
    <property type="molecule type" value="Genomic_DNA"/>
</dbReference>
<sequence>MSDSSVYIVGAGIVGLASAAVLLERGYKVTVIDRAEPGNATSRGNAAAIAWTDVSPLASPGIWKKVPGWLFDPLGPLSIRPVYALKILPWMLRFAAASRPAAMRRSTEAIVALNSLALPAWERIWTRMGWGNHLRREGCLDVFDKESELAGARAGWRKQRDYGIEIEEIDGKAIRDMEPALSENVVGGAFLPGWLHVDDPLLLCRDLESHIRGLGGKFVVGQVERVERAEAGAMVHLADGATIPARKLVIAGGAWSKALAKGLGDAIPLDTERGYNITVPDPGVSLRRFVMLPGYGFVLSPIEPGLRIGGAVEFGGLEAEANWARVDALVARARKVVPDLKTDGGTRWMGFRPSIPDSLPVISKARGSNDILYAFGHGHHGLTQAAATAEIIADEISGAEPAIDISPYRVDRF</sequence>
<comment type="caution">
    <text evidence="4">The sequence shown here is derived from an EMBL/GenBank/DDBJ whole genome shotgun (WGS) entry which is preliminary data.</text>
</comment>